<protein>
    <recommendedName>
        <fullName evidence="2">DNA methylase</fullName>
    </recommendedName>
</protein>
<dbReference type="AlphaFoldDB" id="T1B4K9"/>
<reference evidence="1" key="2">
    <citation type="journal article" date="2014" name="ISME J.">
        <title>Microbial stratification in low pH oxic and suboxic macroscopic growths along an acid mine drainage.</title>
        <authorList>
            <person name="Mendez-Garcia C."/>
            <person name="Mesa V."/>
            <person name="Sprenger R.R."/>
            <person name="Richter M."/>
            <person name="Diez M.S."/>
            <person name="Solano J."/>
            <person name="Bargiela R."/>
            <person name="Golyshina O.V."/>
            <person name="Manteca A."/>
            <person name="Ramos J.L."/>
            <person name="Gallego J.R."/>
            <person name="Llorente I."/>
            <person name="Martins Dos Santos V.A."/>
            <person name="Jensen O.N."/>
            <person name="Pelaez A.I."/>
            <person name="Sanchez J."/>
            <person name="Ferrer M."/>
        </authorList>
    </citation>
    <scope>NUCLEOTIDE SEQUENCE</scope>
</reference>
<proteinExistence type="predicted"/>
<organism evidence="1">
    <name type="scientific">mine drainage metagenome</name>
    <dbReference type="NCBI Taxonomy" id="410659"/>
    <lineage>
        <taxon>unclassified sequences</taxon>
        <taxon>metagenomes</taxon>
        <taxon>ecological metagenomes</taxon>
    </lineage>
</organism>
<comment type="caution">
    <text evidence="1">The sequence shown here is derived from an EMBL/GenBank/DDBJ whole genome shotgun (WGS) entry which is preliminary data.</text>
</comment>
<gene>
    <name evidence="1" type="ORF">B1B_12187</name>
</gene>
<name>T1B4K9_9ZZZZ</name>
<sequence length="288" mass="31630">MAEAPGHRLGQIVGEMLETAVYPLLRDFASSRSIYLDHQGPRTARPGNKVTWTDGFGNAHDLDFVLERGGSDERIGVPVAFIESAWRRYTKHSRNKAQEIQGALLPLRERYRQYSPVLVALLAGRFTSGSLNQLRSNGFVVVFIPEAHVVQCFARVGIDIAAGENTPDPVLAEQVAKFERLTPEEREAVGAGIREADAKAFDQLIGRLAETVTRRVESIILLPLHGSSKAFSRIQDAIEAVRSYGRADVAGPFVRFDITIRYTNGDSIVASFSETGDALSFLGSFDPV</sequence>
<accession>T1B4K9</accession>
<evidence type="ECO:0000313" key="1">
    <source>
        <dbReference type="EMBL" id="EQD47749.1"/>
    </source>
</evidence>
<evidence type="ECO:0008006" key="2">
    <source>
        <dbReference type="Google" id="ProtNLM"/>
    </source>
</evidence>
<dbReference type="EMBL" id="AUZY01007973">
    <property type="protein sequence ID" value="EQD47749.1"/>
    <property type="molecule type" value="Genomic_DNA"/>
</dbReference>
<reference evidence="1" key="1">
    <citation type="submission" date="2013-08" db="EMBL/GenBank/DDBJ databases">
        <authorList>
            <person name="Mendez C."/>
            <person name="Richter M."/>
            <person name="Ferrer M."/>
            <person name="Sanchez J."/>
        </authorList>
    </citation>
    <scope>NUCLEOTIDE SEQUENCE</scope>
</reference>